<accession>A0A258HPS6</accession>
<dbReference type="PANTHER" id="PTHR38590">
    <property type="entry name" value="BLL0828 PROTEIN"/>
    <property type="match status" value="1"/>
</dbReference>
<dbReference type="Pfam" id="PF04480">
    <property type="entry name" value="DUF559"/>
    <property type="match status" value="1"/>
</dbReference>
<organism evidence="2 3">
    <name type="scientific">Brevundimonas subvibrioides</name>
    <dbReference type="NCBI Taxonomy" id="74313"/>
    <lineage>
        <taxon>Bacteria</taxon>
        <taxon>Pseudomonadati</taxon>
        <taxon>Pseudomonadota</taxon>
        <taxon>Alphaproteobacteria</taxon>
        <taxon>Caulobacterales</taxon>
        <taxon>Caulobacteraceae</taxon>
        <taxon>Brevundimonas</taxon>
    </lineage>
</organism>
<dbReference type="PANTHER" id="PTHR38590:SF1">
    <property type="entry name" value="BLL0828 PROTEIN"/>
    <property type="match status" value="1"/>
</dbReference>
<gene>
    <name evidence="2" type="ORF">B7Y86_00850</name>
</gene>
<protein>
    <recommendedName>
        <fullName evidence="1">DUF559 domain-containing protein</fullName>
    </recommendedName>
</protein>
<dbReference type="InterPro" id="IPR011335">
    <property type="entry name" value="Restrct_endonuc-II-like"/>
</dbReference>
<dbReference type="Gene3D" id="3.40.960.10">
    <property type="entry name" value="VSR Endonuclease"/>
    <property type="match status" value="1"/>
</dbReference>
<dbReference type="SUPFAM" id="SSF52980">
    <property type="entry name" value="Restriction endonuclease-like"/>
    <property type="match status" value="1"/>
</dbReference>
<dbReference type="CDD" id="cd01038">
    <property type="entry name" value="Endonuclease_DUF559"/>
    <property type="match status" value="1"/>
</dbReference>
<comment type="caution">
    <text evidence="2">The sequence shown here is derived from an EMBL/GenBank/DDBJ whole genome shotgun (WGS) entry which is preliminary data.</text>
</comment>
<evidence type="ECO:0000313" key="2">
    <source>
        <dbReference type="EMBL" id="OYX59010.1"/>
    </source>
</evidence>
<dbReference type="InterPro" id="IPR007569">
    <property type="entry name" value="DUF559"/>
</dbReference>
<feature type="domain" description="DUF559" evidence="1">
    <location>
        <begin position="4"/>
        <end position="108"/>
    </location>
</feature>
<evidence type="ECO:0000313" key="3">
    <source>
        <dbReference type="Proteomes" id="UP000216147"/>
    </source>
</evidence>
<sequence>MATIARARAMRKAMSPPEARLWVALRPLRKAGYQFRRQHPLRGYFLDFVCLDRRLIVEVDGMSHAGRGVRDAERDAAMPRLGFKTLRVPAIDVRDRLGDVVDWIVRELEAAPTRLTQGRQPPSPDGEGE</sequence>
<dbReference type="AlphaFoldDB" id="A0A258HPS6"/>
<proteinExistence type="predicted"/>
<evidence type="ECO:0000259" key="1">
    <source>
        <dbReference type="Pfam" id="PF04480"/>
    </source>
</evidence>
<reference evidence="2 3" key="1">
    <citation type="submission" date="2017-03" db="EMBL/GenBank/DDBJ databases">
        <title>Lifting the veil on microbial sulfur biogeochemistry in mining wastewaters.</title>
        <authorList>
            <person name="Kantor R.S."/>
            <person name="Colenbrander Nelson T."/>
            <person name="Marshall S."/>
            <person name="Bennett D."/>
            <person name="Apte S."/>
            <person name="Camacho D."/>
            <person name="Thomas B.C."/>
            <person name="Warren L.A."/>
            <person name="Banfield J.F."/>
        </authorList>
    </citation>
    <scope>NUCLEOTIDE SEQUENCE [LARGE SCALE GENOMIC DNA]</scope>
    <source>
        <strain evidence="2">32-68-21</strain>
    </source>
</reference>
<dbReference type="Proteomes" id="UP000216147">
    <property type="component" value="Unassembled WGS sequence"/>
</dbReference>
<name>A0A258HPS6_9CAUL</name>
<dbReference type="InterPro" id="IPR047216">
    <property type="entry name" value="Endonuclease_DUF559_bact"/>
</dbReference>
<dbReference type="EMBL" id="NCEQ01000001">
    <property type="protein sequence ID" value="OYX59010.1"/>
    <property type="molecule type" value="Genomic_DNA"/>
</dbReference>